<evidence type="ECO:0000256" key="1">
    <source>
        <dbReference type="SAM" id="SignalP"/>
    </source>
</evidence>
<keyword evidence="3" id="KW-1185">Reference proteome</keyword>
<proteinExistence type="predicted"/>
<keyword evidence="1" id="KW-0732">Signal</keyword>
<name>A0A3Q3FC53_9LABR</name>
<feature type="signal peptide" evidence="1">
    <location>
        <begin position="1"/>
        <end position="21"/>
    </location>
</feature>
<organism evidence="2 3">
    <name type="scientific">Labrus bergylta</name>
    <name type="common">ballan wrasse</name>
    <dbReference type="NCBI Taxonomy" id="56723"/>
    <lineage>
        <taxon>Eukaryota</taxon>
        <taxon>Metazoa</taxon>
        <taxon>Chordata</taxon>
        <taxon>Craniata</taxon>
        <taxon>Vertebrata</taxon>
        <taxon>Euteleostomi</taxon>
        <taxon>Actinopterygii</taxon>
        <taxon>Neopterygii</taxon>
        <taxon>Teleostei</taxon>
        <taxon>Neoteleostei</taxon>
        <taxon>Acanthomorphata</taxon>
        <taxon>Eupercaria</taxon>
        <taxon>Labriformes</taxon>
        <taxon>Labridae</taxon>
        <taxon>Labrus</taxon>
    </lineage>
</organism>
<dbReference type="Proteomes" id="UP000261660">
    <property type="component" value="Unplaced"/>
</dbReference>
<feature type="chain" id="PRO_5018725269" description="Ig-like domain-containing protein" evidence="1">
    <location>
        <begin position="22"/>
        <end position="224"/>
    </location>
</feature>
<reference evidence="2" key="2">
    <citation type="submission" date="2025-09" db="UniProtKB">
        <authorList>
            <consortium name="Ensembl"/>
        </authorList>
    </citation>
    <scope>IDENTIFICATION</scope>
</reference>
<dbReference type="InterPro" id="IPR036179">
    <property type="entry name" value="Ig-like_dom_sf"/>
</dbReference>
<dbReference type="PANTHER" id="PTHR46013">
    <property type="entry name" value="VASCULAR CELL ADHESION MOLECULE 1"/>
    <property type="match status" value="1"/>
</dbReference>
<protein>
    <recommendedName>
        <fullName evidence="4">Ig-like domain-containing protein</fullName>
    </recommendedName>
</protein>
<dbReference type="InParanoid" id="A0A3Q3FC53"/>
<dbReference type="AlphaFoldDB" id="A0A3Q3FC53"/>
<dbReference type="SUPFAM" id="SSF48726">
    <property type="entry name" value="Immunoglobulin"/>
    <property type="match status" value="1"/>
</dbReference>
<dbReference type="GeneTree" id="ENSGT01040000240669"/>
<dbReference type="Gene3D" id="2.60.40.10">
    <property type="entry name" value="Immunoglobulins"/>
    <property type="match status" value="1"/>
</dbReference>
<dbReference type="STRING" id="56723.ENSLBEP00000017144"/>
<accession>A0A3Q3FC53</accession>
<reference evidence="2" key="1">
    <citation type="submission" date="2025-08" db="UniProtKB">
        <authorList>
            <consortium name="Ensembl"/>
        </authorList>
    </citation>
    <scope>IDENTIFICATION</scope>
</reference>
<evidence type="ECO:0008006" key="4">
    <source>
        <dbReference type="Google" id="ProtNLM"/>
    </source>
</evidence>
<sequence>MLRFLFFLLKVMNDLWDVTYSSVWICARKGLTVEMSCTFPYPEGINEEVNTLQETFWSTDYPEYKVDVKEDSKYSGRVQNTCVGNNCTLRITDVRETDTAYYRFILKTNISRYLSRSGVILTLTDLQVQVIRLAAGLFFMCLNGCSKETIWFKNGEEIKDETSDLYSSEQVLQTDSYSCAVRGHEKFPSPPVCEFIYKAGCRKAHEVTYTPILKKPVYIFESLK</sequence>
<dbReference type="PANTHER" id="PTHR46013:SF4">
    <property type="entry name" value="B-CELL RECEPTOR CD22-RELATED"/>
    <property type="match status" value="1"/>
</dbReference>
<dbReference type="Ensembl" id="ENSLBET00000018110.1">
    <property type="protein sequence ID" value="ENSLBEP00000017144.1"/>
    <property type="gene ID" value="ENSLBEG00000013217.1"/>
</dbReference>
<evidence type="ECO:0000313" key="3">
    <source>
        <dbReference type="Proteomes" id="UP000261660"/>
    </source>
</evidence>
<evidence type="ECO:0000313" key="2">
    <source>
        <dbReference type="Ensembl" id="ENSLBEP00000017144.1"/>
    </source>
</evidence>
<dbReference type="InterPro" id="IPR013783">
    <property type="entry name" value="Ig-like_fold"/>
</dbReference>